<dbReference type="InterPro" id="IPR025965">
    <property type="entry name" value="FlgD/Vpr_Ig-like"/>
</dbReference>
<keyword evidence="1" id="KW-0732">Signal</keyword>
<feature type="domain" description="FlgD/Vpr Ig-like" evidence="2">
    <location>
        <begin position="565"/>
        <end position="620"/>
    </location>
</feature>
<feature type="signal peptide" evidence="1">
    <location>
        <begin position="1"/>
        <end position="21"/>
    </location>
</feature>
<evidence type="ECO:0000256" key="1">
    <source>
        <dbReference type="SAM" id="SignalP"/>
    </source>
</evidence>
<reference evidence="3 4" key="1">
    <citation type="submission" date="2019-03" db="EMBL/GenBank/DDBJ databases">
        <title>Metabolic potential of uncultured bacteria and archaea associated with petroleum seepage in deep-sea sediments.</title>
        <authorList>
            <person name="Dong X."/>
            <person name="Hubert C."/>
        </authorList>
    </citation>
    <scope>NUCLEOTIDE SEQUENCE [LARGE SCALE GENOMIC DNA]</scope>
    <source>
        <strain evidence="3">E44_bin18</strain>
    </source>
</reference>
<evidence type="ECO:0000259" key="2">
    <source>
        <dbReference type="Pfam" id="PF13860"/>
    </source>
</evidence>
<dbReference type="EMBL" id="SOJN01000075">
    <property type="protein sequence ID" value="TET45793.1"/>
    <property type="molecule type" value="Genomic_DNA"/>
</dbReference>
<dbReference type="Proteomes" id="UP000315525">
    <property type="component" value="Unassembled WGS sequence"/>
</dbReference>
<comment type="caution">
    <text evidence="3">The sequence shown here is derived from an EMBL/GenBank/DDBJ whole genome shotgun (WGS) entry which is preliminary data.</text>
</comment>
<dbReference type="NCBIfam" id="TIGR04183">
    <property type="entry name" value="Por_Secre_tail"/>
    <property type="match status" value="1"/>
</dbReference>
<dbReference type="Gene3D" id="2.60.40.4070">
    <property type="match status" value="1"/>
</dbReference>
<evidence type="ECO:0000313" key="4">
    <source>
        <dbReference type="Proteomes" id="UP000315525"/>
    </source>
</evidence>
<accession>A0A523UTB4</accession>
<gene>
    <name evidence="3" type="ORF">E3J62_06370</name>
</gene>
<sequence length="632" mass="68427">MLRTALLVVVLAVFCSLSATGTDYVYMSANGDTSAAGMTSGDTLAFGCNVNGRGVWWEVFVDTDQSGDISPGDKFLIGMPQIDQDFTFNFGMPDGDTMPGWIRMDVGPAGLTPGWTYIVRATDEDGSFASDTGYVLSLPQPDVIISGTVSLEGVTPPNNSLALIEVEASPDTMIGGFWTAFTDTNGDYTIELDSSALGEQYEIGPSSDIFAYVRPDYDTVTLLDTLTNMDYTYQLASAKVVGSVVDDLGDSLPRGLGIAAFDSTWEAKEASLHEPGRYFICFSDSELGDWNLGFWGFGLLPYYIIPPEHSITLNPGDSLVEDFIVYRADTIIVGKVTIVDTVPLDTFHFMIAECETSGVGMAMTLCDSATGLYRLGVNSADTLTWRVAIDPPLGDRIPGHVVENGFVRSGFSGGDTVNFNFVPATDTIGGTISFHPSVPGSLQFPLETLVVLLSYWQTPFFPPQNASGMANPDPSGAYWFPSEPDTYGIFITNLPDTLYYSIPFYYDSLIVNGGTDTLDFVVYHSSVGVQEEVMGKSRFGGPRLYACSPNPFFGRTVIEAYIPPEGEYKSSQVSVYDVTGRLVKVLSKGEHGSLRLHWDGKSSQGRDVSAGIYFVRLEASGVCITRKAVLLR</sequence>
<organism evidence="3 4">
    <name type="scientific">candidate division TA06 bacterium</name>
    <dbReference type="NCBI Taxonomy" id="2250710"/>
    <lineage>
        <taxon>Bacteria</taxon>
        <taxon>Bacteria division TA06</taxon>
    </lineage>
</organism>
<proteinExistence type="predicted"/>
<feature type="chain" id="PRO_5022165554" evidence="1">
    <location>
        <begin position="22"/>
        <end position="632"/>
    </location>
</feature>
<protein>
    <submittedName>
        <fullName evidence="3">T9SS type A sorting domain-containing protein</fullName>
    </submittedName>
</protein>
<evidence type="ECO:0000313" key="3">
    <source>
        <dbReference type="EMBL" id="TET45793.1"/>
    </source>
</evidence>
<dbReference type="InterPro" id="IPR026444">
    <property type="entry name" value="Secre_tail"/>
</dbReference>
<dbReference type="AlphaFoldDB" id="A0A523UTB4"/>
<name>A0A523UTB4_UNCT6</name>
<dbReference type="Pfam" id="PF13860">
    <property type="entry name" value="FlgD_ig"/>
    <property type="match status" value="1"/>
</dbReference>